<dbReference type="PIRSF" id="PIRSF005539">
    <property type="entry name" value="Pept_S33_TRI_F1"/>
    <property type="match status" value="1"/>
</dbReference>
<dbReference type="Gene3D" id="3.40.50.1820">
    <property type="entry name" value="alpha/beta hydrolase"/>
    <property type="match status" value="1"/>
</dbReference>
<dbReference type="OrthoDB" id="190201at2759"/>
<dbReference type="PANTHER" id="PTHR43194">
    <property type="entry name" value="HYDROLASE ALPHA/BETA FOLD FAMILY"/>
    <property type="match status" value="1"/>
</dbReference>
<dbReference type="InterPro" id="IPR050228">
    <property type="entry name" value="Carboxylesterase_BioH"/>
</dbReference>
<dbReference type="HOGENOM" id="CLU_020336_15_1_1"/>
<dbReference type="RefSeq" id="XP_007720798.1">
    <property type="nucleotide sequence ID" value="XM_007722608.1"/>
</dbReference>
<dbReference type="InterPro" id="IPR005945">
    <property type="entry name" value="Pro_imino_pep"/>
</dbReference>
<dbReference type="GO" id="GO:0008233">
    <property type="term" value="F:peptidase activity"/>
    <property type="evidence" value="ECO:0007669"/>
    <property type="project" value="InterPro"/>
</dbReference>
<dbReference type="NCBIfam" id="TIGR01250">
    <property type="entry name" value="pro_imino_pep_2"/>
    <property type="match status" value="1"/>
</dbReference>
<comment type="caution">
    <text evidence="4">The sequence shown here is derived from an EMBL/GenBank/DDBJ whole genome shotgun (WGS) entry which is preliminary data.</text>
</comment>
<organism evidence="4 5">
    <name type="scientific">Capronia coronata CBS 617.96</name>
    <dbReference type="NCBI Taxonomy" id="1182541"/>
    <lineage>
        <taxon>Eukaryota</taxon>
        <taxon>Fungi</taxon>
        <taxon>Dikarya</taxon>
        <taxon>Ascomycota</taxon>
        <taxon>Pezizomycotina</taxon>
        <taxon>Eurotiomycetes</taxon>
        <taxon>Chaetothyriomycetidae</taxon>
        <taxon>Chaetothyriales</taxon>
        <taxon>Herpotrichiellaceae</taxon>
        <taxon>Capronia</taxon>
    </lineage>
</organism>
<dbReference type="Pfam" id="PF00561">
    <property type="entry name" value="Abhydrolase_1"/>
    <property type="match status" value="1"/>
</dbReference>
<dbReference type="GO" id="GO:0006508">
    <property type="term" value="P:proteolysis"/>
    <property type="evidence" value="ECO:0007669"/>
    <property type="project" value="InterPro"/>
</dbReference>
<proteinExistence type="inferred from homology"/>
<dbReference type="InterPro" id="IPR002410">
    <property type="entry name" value="Peptidase_S33"/>
</dbReference>
<evidence type="ECO:0000313" key="4">
    <source>
        <dbReference type="EMBL" id="EXJ93304.1"/>
    </source>
</evidence>
<evidence type="ECO:0000256" key="2">
    <source>
        <dbReference type="ARBA" id="ARBA00022801"/>
    </source>
</evidence>
<keyword evidence="2" id="KW-0378">Hydrolase</keyword>
<reference evidence="4 5" key="1">
    <citation type="submission" date="2013-03" db="EMBL/GenBank/DDBJ databases">
        <title>The Genome Sequence of Capronia coronata CBS 617.96.</title>
        <authorList>
            <consortium name="The Broad Institute Genomics Platform"/>
            <person name="Cuomo C."/>
            <person name="de Hoog S."/>
            <person name="Gorbushina A."/>
            <person name="Walker B."/>
            <person name="Young S.K."/>
            <person name="Zeng Q."/>
            <person name="Gargeya S."/>
            <person name="Fitzgerald M."/>
            <person name="Haas B."/>
            <person name="Abouelleil A."/>
            <person name="Allen A.W."/>
            <person name="Alvarado L."/>
            <person name="Arachchi H.M."/>
            <person name="Berlin A.M."/>
            <person name="Chapman S.B."/>
            <person name="Gainer-Dewar J."/>
            <person name="Goldberg J."/>
            <person name="Griggs A."/>
            <person name="Gujja S."/>
            <person name="Hansen M."/>
            <person name="Howarth C."/>
            <person name="Imamovic A."/>
            <person name="Ireland A."/>
            <person name="Larimer J."/>
            <person name="McCowan C."/>
            <person name="Murphy C."/>
            <person name="Pearson M."/>
            <person name="Poon T.W."/>
            <person name="Priest M."/>
            <person name="Roberts A."/>
            <person name="Saif S."/>
            <person name="Shea T."/>
            <person name="Sisk P."/>
            <person name="Sykes S."/>
            <person name="Wortman J."/>
            <person name="Nusbaum C."/>
            <person name="Birren B."/>
        </authorList>
    </citation>
    <scope>NUCLEOTIDE SEQUENCE [LARGE SCALE GENOMIC DNA]</scope>
    <source>
        <strain evidence="4 5">CBS 617.96</strain>
    </source>
</reference>
<dbReference type="Proteomes" id="UP000019484">
    <property type="component" value="Unassembled WGS sequence"/>
</dbReference>
<dbReference type="eggNOG" id="ENOG502S3TS">
    <property type="taxonomic scope" value="Eukaryota"/>
</dbReference>
<dbReference type="InterPro" id="IPR000073">
    <property type="entry name" value="AB_hydrolase_1"/>
</dbReference>
<dbReference type="PANTHER" id="PTHR43194:SF2">
    <property type="entry name" value="PEROXISOMAL MEMBRANE PROTEIN LPX1"/>
    <property type="match status" value="1"/>
</dbReference>
<dbReference type="SUPFAM" id="SSF53474">
    <property type="entry name" value="alpha/beta-Hydrolases"/>
    <property type="match status" value="1"/>
</dbReference>
<dbReference type="EMBL" id="AMWN01000002">
    <property type="protein sequence ID" value="EXJ93304.1"/>
    <property type="molecule type" value="Genomic_DNA"/>
</dbReference>
<name>W9ZFL0_9EURO</name>
<evidence type="ECO:0000313" key="5">
    <source>
        <dbReference type="Proteomes" id="UP000019484"/>
    </source>
</evidence>
<feature type="domain" description="AB hydrolase-1" evidence="3">
    <location>
        <begin position="41"/>
        <end position="296"/>
    </location>
</feature>
<dbReference type="InterPro" id="IPR029058">
    <property type="entry name" value="AB_hydrolase_fold"/>
</dbReference>
<keyword evidence="5" id="KW-1185">Reference proteome</keyword>
<comment type="similarity">
    <text evidence="1">Belongs to the peptidase S33 family.</text>
</comment>
<evidence type="ECO:0000256" key="1">
    <source>
        <dbReference type="ARBA" id="ARBA00010088"/>
    </source>
</evidence>
<sequence length="313" mass="35165">MTSSLGLIEGTVAFQHPTLPKPCETWYKVYGDSTASRSGRPLVTLHGGPGMAHNYLLSLSALAEKAKYGIPVVFYDQIGSGRSTHLPEKRLDEAFWQPDLFMAELDNLLDHLGIADDFDLLGQSWGGMLGAMFAVRGHPGLKRLIISNSPASMPLWVESCNFWRKQLPPDIQHALSKHEADETYTDPEYLHAVEYFYKLHLCRVFPFPQTLLDTLAWVDKDDTVYRTMNGPSEFTVVGTLRQWSITDQVHKISVPTLVLNAEFDEARDSCVYPYFSGIPKVKWYTFPGASHCTSLEIPDEYMAVVAQFLLSPS</sequence>
<accession>W9ZFL0</accession>
<dbReference type="GeneID" id="19156597"/>
<evidence type="ECO:0000259" key="3">
    <source>
        <dbReference type="Pfam" id="PF00561"/>
    </source>
</evidence>
<dbReference type="PRINTS" id="PR00793">
    <property type="entry name" value="PROAMNOPTASE"/>
</dbReference>
<dbReference type="AlphaFoldDB" id="W9ZFL0"/>
<protein>
    <recommendedName>
        <fullName evidence="3">AB hydrolase-1 domain-containing protein</fullName>
    </recommendedName>
</protein>
<gene>
    <name evidence="4" type="ORF">A1O1_01696</name>
</gene>
<dbReference type="STRING" id="1182541.W9ZFL0"/>